<dbReference type="GO" id="GO:0006979">
    <property type="term" value="P:response to oxidative stress"/>
    <property type="evidence" value="ECO:0007669"/>
    <property type="project" value="InterPro"/>
</dbReference>
<comment type="similarity">
    <text evidence="2">Belongs to the SVF1 family.</text>
</comment>
<proteinExistence type="inferred from homology"/>
<dbReference type="OrthoDB" id="2590239at2759"/>
<dbReference type="InterPro" id="IPR051385">
    <property type="entry name" value="Ceramide-binding_SVF1"/>
</dbReference>
<dbReference type="PANTHER" id="PTHR47107:SF1">
    <property type="entry name" value="CERAMIDE-BINDING PROTEIN SVF1-RELATED"/>
    <property type="match status" value="1"/>
</dbReference>
<dbReference type="EMBL" id="JAGPXF010000006">
    <property type="protein sequence ID" value="KAH7238242.1"/>
    <property type="molecule type" value="Genomic_DNA"/>
</dbReference>
<reference evidence="6" key="1">
    <citation type="journal article" date="2021" name="Nat. Commun.">
        <title>Genetic determinants of endophytism in the Arabidopsis root mycobiome.</title>
        <authorList>
            <person name="Mesny F."/>
            <person name="Miyauchi S."/>
            <person name="Thiergart T."/>
            <person name="Pickel B."/>
            <person name="Atanasova L."/>
            <person name="Karlsson M."/>
            <person name="Huettel B."/>
            <person name="Barry K.W."/>
            <person name="Haridas S."/>
            <person name="Chen C."/>
            <person name="Bauer D."/>
            <person name="Andreopoulos W."/>
            <person name="Pangilinan J."/>
            <person name="LaButti K."/>
            <person name="Riley R."/>
            <person name="Lipzen A."/>
            <person name="Clum A."/>
            <person name="Drula E."/>
            <person name="Henrissat B."/>
            <person name="Kohler A."/>
            <person name="Grigoriev I.V."/>
            <person name="Martin F.M."/>
            <person name="Hacquard S."/>
        </authorList>
    </citation>
    <scope>NUCLEOTIDE SEQUENCE</scope>
    <source>
        <strain evidence="6">MPI-SDFR-AT-0068</strain>
    </source>
</reference>
<comment type="caution">
    <text evidence="6">The sequence shown here is derived from an EMBL/GenBank/DDBJ whole genome shotgun (WGS) entry which is preliminary data.</text>
</comment>
<dbReference type="PANTHER" id="PTHR47107">
    <property type="entry name" value="SVF1-LIKE PROTEIN YDR222W-RELATED"/>
    <property type="match status" value="1"/>
</dbReference>
<dbReference type="GO" id="GO:0005737">
    <property type="term" value="C:cytoplasm"/>
    <property type="evidence" value="ECO:0007669"/>
    <property type="project" value="UniProtKB-SubCell"/>
</dbReference>
<dbReference type="SUPFAM" id="SSF159245">
    <property type="entry name" value="AttH-like"/>
    <property type="match status" value="1"/>
</dbReference>
<dbReference type="Pfam" id="PF08622">
    <property type="entry name" value="Svf1"/>
    <property type="match status" value="1"/>
</dbReference>
<sequence>MDPGELHAKNTDRYRLANVAGTQEPIYGPSAIKSVATETEKTPYTELSRDDLKWQAMDSTSVETESFYIFGDNGYIALAQVLYSNVAGIRTTCQFNAKVFNSDPAKPHVWASTPLNNHDFNEDKSSFYADDCAVELSEDGNSYTIKSMNDQNAIVNLKITRSTPGFQAGTTGTTLYGTDMENPWGSIRHAFWPRCTSEGSITTKDGAIDLKGKTFFVYALQGMKPHHAACKWNFVNFQGPTYSAVMMEFTSTPSYGSTLVNVGAIVKDGEIITAGANGTATHTQIKKDSENEWPEPSEVKFTWTGASKDGKPVEGIIEGPLGERVDRVDVMAEVPGFVKTIVAAAAGTKPYIYQYHPKLSLKLKIGDEEIVEEGTMFTEATFIS</sequence>
<evidence type="ECO:0000259" key="5">
    <source>
        <dbReference type="Pfam" id="PF17187"/>
    </source>
</evidence>
<evidence type="ECO:0000256" key="3">
    <source>
        <dbReference type="ARBA" id="ARBA00022490"/>
    </source>
</evidence>
<feature type="domain" description="Svf1-like N-terminal" evidence="4">
    <location>
        <begin position="62"/>
        <end position="221"/>
    </location>
</feature>
<protein>
    <submittedName>
        <fullName evidence="6">Survival factor 1</fullName>
    </submittedName>
</protein>
<dbReference type="AlphaFoldDB" id="A0A8K0RQE2"/>
<dbReference type="InterPro" id="IPR013931">
    <property type="entry name" value="Svf1-like_N"/>
</dbReference>
<feature type="domain" description="Svf1-like C-terminal" evidence="5">
    <location>
        <begin position="223"/>
        <end position="384"/>
    </location>
</feature>
<organism evidence="6 7">
    <name type="scientific">Fusarium tricinctum</name>
    <dbReference type="NCBI Taxonomy" id="61284"/>
    <lineage>
        <taxon>Eukaryota</taxon>
        <taxon>Fungi</taxon>
        <taxon>Dikarya</taxon>
        <taxon>Ascomycota</taxon>
        <taxon>Pezizomycotina</taxon>
        <taxon>Sordariomycetes</taxon>
        <taxon>Hypocreomycetidae</taxon>
        <taxon>Hypocreales</taxon>
        <taxon>Nectriaceae</taxon>
        <taxon>Fusarium</taxon>
        <taxon>Fusarium tricinctum species complex</taxon>
    </lineage>
</organism>
<keyword evidence="3" id="KW-0963">Cytoplasm</keyword>
<gene>
    <name evidence="6" type="ORF">BKA59DRAFT_495109</name>
</gene>
<dbReference type="Pfam" id="PF17187">
    <property type="entry name" value="Svf1_C"/>
    <property type="match status" value="1"/>
</dbReference>
<keyword evidence="7" id="KW-1185">Reference proteome</keyword>
<evidence type="ECO:0000256" key="1">
    <source>
        <dbReference type="ARBA" id="ARBA00004496"/>
    </source>
</evidence>
<dbReference type="InterPro" id="IPR033394">
    <property type="entry name" value="Svf1-like_C"/>
</dbReference>
<evidence type="ECO:0000259" key="4">
    <source>
        <dbReference type="Pfam" id="PF08622"/>
    </source>
</evidence>
<accession>A0A8K0RQE2</accession>
<evidence type="ECO:0000313" key="7">
    <source>
        <dbReference type="Proteomes" id="UP000813427"/>
    </source>
</evidence>
<name>A0A8K0RQE2_9HYPO</name>
<evidence type="ECO:0000313" key="6">
    <source>
        <dbReference type="EMBL" id="KAH7238242.1"/>
    </source>
</evidence>
<evidence type="ECO:0000256" key="2">
    <source>
        <dbReference type="ARBA" id="ARBA00009069"/>
    </source>
</evidence>
<comment type="subcellular location">
    <subcellularLocation>
        <location evidence="1">Cytoplasm</location>
    </subcellularLocation>
</comment>
<dbReference type="Proteomes" id="UP000813427">
    <property type="component" value="Unassembled WGS sequence"/>
</dbReference>